<evidence type="ECO:0000313" key="2">
    <source>
        <dbReference type="EMBL" id="RAX39825.1"/>
    </source>
</evidence>
<evidence type="ECO:0008006" key="4">
    <source>
        <dbReference type="Google" id="ProtNLM"/>
    </source>
</evidence>
<proteinExistence type="predicted"/>
<dbReference type="Proteomes" id="UP000251205">
    <property type="component" value="Unassembled WGS sequence"/>
</dbReference>
<keyword evidence="1" id="KW-0732">Signal</keyword>
<evidence type="ECO:0000313" key="3">
    <source>
        <dbReference type="Proteomes" id="UP000251205"/>
    </source>
</evidence>
<accession>A0A329YFR5</accession>
<dbReference type="OrthoDB" id="8071960at2"/>
<sequence length="166" mass="18944">MSLARFFISGVALSMLLLGGSAHAASRQHADWIIERSAIQATSISASDVRSLYGGRSWIWKDGAGYFSAKQGSFMAWSHTGAEKTYAKGTWYATFNGKLCMKARWQSKKYDVEKTSCFLHREKDGIIYQKRLPDGKWYVFRHDPPRHDDEAMKLRKSNYVSRHLPS</sequence>
<dbReference type="AlphaFoldDB" id="A0A329YFR5"/>
<feature type="chain" id="PRO_5016350213" description="DUF995 domain-containing protein" evidence="1">
    <location>
        <begin position="25"/>
        <end position="166"/>
    </location>
</feature>
<dbReference type="InterPro" id="IPR009337">
    <property type="entry name" value="DUF995"/>
</dbReference>
<reference evidence="2 3" key="1">
    <citation type="submission" date="2018-06" db="EMBL/GenBank/DDBJ databases">
        <title>Whole Genome Sequence of an efficient microsymbiont, Rhizobium tropici.</title>
        <authorList>
            <person name="Srinivasan R."/>
            <person name="Singh H.V."/>
            <person name="Srivastava R."/>
            <person name="Kumari B."/>
            <person name="Radhakrishna A."/>
        </authorList>
    </citation>
    <scope>NUCLEOTIDE SEQUENCE [LARGE SCALE GENOMIC DNA]</scope>
    <source>
        <strain evidence="2 3">IGFRI Rhizo-19</strain>
    </source>
</reference>
<gene>
    <name evidence="2" type="ORF">DQ393_19915</name>
</gene>
<dbReference type="Pfam" id="PF06191">
    <property type="entry name" value="DUF995"/>
    <property type="match status" value="1"/>
</dbReference>
<comment type="caution">
    <text evidence="2">The sequence shown here is derived from an EMBL/GenBank/DDBJ whole genome shotgun (WGS) entry which is preliminary data.</text>
</comment>
<evidence type="ECO:0000256" key="1">
    <source>
        <dbReference type="SAM" id="SignalP"/>
    </source>
</evidence>
<protein>
    <recommendedName>
        <fullName evidence="4">DUF995 domain-containing protein</fullName>
    </recommendedName>
</protein>
<organism evidence="2 3">
    <name type="scientific">Rhizobium tropici</name>
    <dbReference type="NCBI Taxonomy" id="398"/>
    <lineage>
        <taxon>Bacteria</taxon>
        <taxon>Pseudomonadati</taxon>
        <taxon>Pseudomonadota</taxon>
        <taxon>Alphaproteobacteria</taxon>
        <taxon>Hyphomicrobiales</taxon>
        <taxon>Rhizobiaceae</taxon>
        <taxon>Rhizobium/Agrobacterium group</taxon>
        <taxon>Rhizobium</taxon>
    </lineage>
</organism>
<dbReference type="EMBL" id="QMKK01000045">
    <property type="protein sequence ID" value="RAX39825.1"/>
    <property type="molecule type" value="Genomic_DNA"/>
</dbReference>
<feature type="signal peptide" evidence="1">
    <location>
        <begin position="1"/>
        <end position="24"/>
    </location>
</feature>
<name>A0A329YFR5_RHITR</name>